<dbReference type="PROSITE" id="PS51353">
    <property type="entry name" value="ARSC"/>
    <property type="match status" value="1"/>
</dbReference>
<dbReference type="AlphaFoldDB" id="A0A432ZUH5"/>
<evidence type="ECO:0000313" key="3">
    <source>
        <dbReference type="EMBL" id="RUO81458.1"/>
    </source>
</evidence>
<dbReference type="RefSeq" id="WP_126840800.1">
    <property type="nucleotide sequence ID" value="NZ_PIQH01000001.1"/>
</dbReference>
<dbReference type="OrthoDB" id="9803749at2"/>
<dbReference type="Pfam" id="PF03960">
    <property type="entry name" value="ArsC"/>
    <property type="match status" value="1"/>
</dbReference>
<sequence>MITMYGIANCDTVKKAQKWLTANDIAFAFVSFREQPLTSEKVNHWLTTLGVEKLINKRSTSWRQLSEEQKQQTDASAWVDTIIAQPTLIKRPLLELEDATLINGFSESVWQQQLK</sequence>
<accession>A0A432ZUH5</accession>
<reference evidence="3 4" key="1">
    <citation type="journal article" date="2011" name="Front. Microbiol.">
        <title>Genomic signatures of strain selection and enhancement in Bacillus atrophaeus var. globigii, a historical biowarfare simulant.</title>
        <authorList>
            <person name="Gibbons H.S."/>
            <person name="Broomall S.M."/>
            <person name="McNew L.A."/>
            <person name="Daligault H."/>
            <person name="Chapman C."/>
            <person name="Bruce D."/>
            <person name="Karavis M."/>
            <person name="Krepps M."/>
            <person name="McGregor P.A."/>
            <person name="Hong C."/>
            <person name="Park K.H."/>
            <person name="Akmal A."/>
            <person name="Feldman A."/>
            <person name="Lin J.S."/>
            <person name="Chang W.E."/>
            <person name="Higgs B.W."/>
            <person name="Demirev P."/>
            <person name="Lindquist J."/>
            <person name="Liem A."/>
            <person name="Fochler E."/>
            <person name="Read T.D."/>
            <person name="Tapia R."/>
            <person name="Johnson S."/>
            <person name="Bishop-Lilly K.A."/>
            <person name="Detter C."/>
            <person name="Han C."/>
            <person name="Sozhamannan S."/>
            <person name="Rosenzweig C.N."/>
            <person name="Skowronski E.W."/>
        </authorList>
    </citation>
    <scope>NUCLEOTIDE SEQUENCE [LARGE SCALE GENOMIC DNA]</scope>
    <source>
        <strain evidence="3 4">CC-PW-9</strain>
    </source>
</reference>
<dbReference type="NCBIfam" id="TIGR01617">
    <property type="entry name" value="arsC_related"/>
    <property type="match status" value="1"/>
</dbReference>
<dbReference type="Proteomes" id="UP000287996">
    <property type="component" value="Unassembled WGS sequence"/>
</dbReference>
<protein>
    <submittedName>
        <fullName evidence="3">Arsenate reductase</fullName>
    </submittedName>
</protein>
<dbReference type="PANTHER" id="PTHR30041">
    <property type="entry name" value="ARSENATE REDUCTASE"/>
    <property type="match status" value="1"/>
</dbReference>
<evidence type="ECO:0000256" key="1">
    <source>
        <dbReference type="ARBA" id="ARBA00007198"/>
    </source>
</evidence>
<dbReference type="PANTHER" id="PTHR30041:SF8">
    <property type="entry name" value="PROTEIN YFFB"/>
    <property type="match status" value="1"/>
</dbReference>
<name>A0A432ZUH5_9GAMM</name>
<evidence type="ECO:0000256" key="2">
    <source>
        <dbReference type="PROSITE-ProRule" id="PRU01282"/>
    </source>
</evidence>
<dbReference type="InterPro" id="IPR006660">
    <property type="entry name" value="Arsenate_reductase-like"/>
</dbReference>
<dbReference type="EMBL" id="PIQH01000001">
    <property type="protein sequence ID" value="RUO81458.1"/>
    <property type="molecule type" value="Genomic_DNA"/>
</dbReference>
<dbReference type="Gene3D" id="3.40.30.10">
    <property type="entry name" value="Glutaredoxin"/>
    <property type="match status" value="1"/>
</dbReference>
<evidence type="ECO:0000313" key="4">
    <source>
        <dbReference type="Proteomes" id="UP000287996"/>
    </source>
</evidence>
<dbReference type="InterPro" id="IPR036249">
    <property type="entry name" value="Thioredoxin-like_sf"/>
</dbReference>
<dbReference type="InterPro" id="IPR006504">
    <property type="entry name" value="Tscrpt_reg_Spx/MgsR"/>
</dbReference>
<organism evidence="3 4">
    <name type="scientific">Idiomarina tyrosinivorans</name>
    <dbReference type="NCBI Taxonomy" id="1445662"/>
    <lineage>
        <taxon>Bacteria</taxon>
        <taxon>Pseudomonadati</taxon>
        <taxon>Pseudomonadota</taxon>
        <taxon>Gammaproteobacteria</taxon>
        <taxon>Alteromonadales</taxon>
        <taxon>Idiomarinaceae</taxon>
        <taxon>Idiomarina</taxon>
    </lineage>
</organism>
<comment type="similarity">
    <text evidence="1 2">Belongs to the ArsC family.</text>
</comment>
<gene>
    <name evidence="3" type="ORF">CWI84_01485</name>
</gene>
<keyword evidence="4" id="KW-1185">Reference proteome</keyword>
<dbReference type="SUPFAM" id="SSF52833">
    <property type="entry name" value="Thioredoxin-like"/>
    <property type="match status" value="1"/>
</dbReference>
<proteinExistence type="inferred from homology"/>
<comment type="caution">
    <text evidence="3">The sequence shown here is derived from an EMBL/GenBank/DDBJ whole genome shotgun (WGS) entry which is preliminary data.</text>
</comment>